<dbReference type="Proteomes" id="UP001231189">
    <property type="component" value="Unassembled WGS sequence"/>
</dbReference>
<protein>
    <submittedName>
        <fullName evidence="3">Uncharacterized protein</fullName>
    </submittedName>
</protein>
<keyword evidence="1" id="KW-0175">Coiled coil</keyword>
<sequence>MENPTAPVMEKPTAPVTEKPTAPVTEKPTTAPVTSEKQEECKREEISPSYGARGYGRAMPKWDAQEAEMELNGITPEPTREGWDIRARNWFLAHGYDMKTGNIVESDTRVRVPRQKWIEVTTDIKAGKLKFAPDREKDLLTLVLGNPEKGGRTRGFGPSVPWSLGFPADAETYRSRARAKQRQLEVQNDRMAEFQRRLDQQQRDQQQQREINELKGQRQIIPLKYLSNETAAWPTGGPSYTDDDRCRSWRPLGWNQGDNTL</sequence>
<feature type="region of interest" description="Disordered" evidence="2">
    <location>
        <begin position="1"/>
        <end position="55"/>
    </location>
</feature>
<accession>A0AAD8TTJ6</accession>
<proteinExistence type="predicted"/>
<organism evidence="3 4">
    <name type="scientific">Lolium multiflorum</name>
    <name type="common">Italian ryegrass</name>
    <name type="synonym">Lolium perenne subsp. multiflorum</name>
    <dbReference type="NCBI Taxonomy" id="4521"/>
    <lineage>
        <taxon>Eukaryota</taxon>
        <taxon>Viridiplantae</taxon>
        <taxon>Streptophyta</taxon>
        <taxon>Embryophyta</taxon>
        <taxon>Tracheophyta</taxon>
        <taxon>Spermatophyta</taxon>
        <taxon>Magnoliopsida</taxon>
        <taxon>Liliopsida</taxon>
        <taxon>Poales</taxon>
        <taxon>Poaceae</taxon>
        <taxon>BOP clade</taxon>
        <taxon>Pooideae</taxon>
        <taxon>Poodae</taxon>
        <taxon>Poeae</taxon>
        <taxon>Poeae Chloroplast Group 2 (Poeae type)</taxon>
        <taxon>Loliodinae</taxon>
        <taxon>Loliinae</taxon>
        <taxon>Lolium</taxon>
    </lineage>
</organism>
<comment type="caution">
    <text evidence="3">The sequence shown here is derived from an EMBL/GenBank/DDBJ whole genome shotgun (WGS) entry which is preliminary data.</text>
</comment>
<evidence type="ECO:0000313" key="3">
    <source>
        <dbReference type="EMBL" id="KAK1691958.1"/>
    </source>
</evidence>
<feature type="compositionally biased region" description="Basic and acidic residues" evidence="2">
    <location>
        <begin position="36"/>
        <end position="46"/>
    </location>
</feature>
<dbReference type="AlphaFoldDB" id="A0AAD8TTJ6"/>
<feature type="coiled-coil region" evidence="1">
    <location>
        <begin position="177"/>
        <end position="211"/>
    </location>
</feature>
<dbReference type="PANTHER" id="PTHR33018">
    <property type="entry name" value="OS10G0338966 PROTEIN-RELATED"/>
    <property type="match status" value="1"/>
</dbReference>
<evidence type="ECO:0000256" key="2">
    <source>
        <dbReference type="SAM" id="MobiDB-lite"/>
    </source>
</evidence>
<reference evidence="3" key="1">
    <citation type="submission" date="2023-07" db="EMBL/GenBank/DDBJ databases">
        <title>A chromosome-level genome assembly of Lolium multiflorum.</title>
        <authorList>
            <person name="Chen Y."/>
            <person name="Copetti D."/>
            <person name="Kolliker R."/>
            <person name="Studer B."/>
        </authorList>
    </citation>
    <scope>NUCLEOTIDE SEQUENCE</scope>
    <source>
        <strain evidence="3">02402/16</strain>
        <tissue evidence="3">Leaf</tissue>
    </source>
</reference>
<name>A0AAD8TTJ6_LOLMU</name>
<keyword evidence="4" id="KW-1185">Reference proteome</keyword>
<evidence type="ECO:0000256" key="1">
    <source>
        <dbReference type="SAM" id="Coils"/>
    </source>
</evidence>
<dbReference type="EMBL" id="JAUUTY010000001">
    <property type="protein sequence ID" value="KAK1691958.1"/>
    <property type="molecule type" value="Genomic_DNA"/>
</dbReference>
<gene>
    <name evidence="3" type="ORF">QYE76_008655</name>
</gene>
<dbReference type="PANTHER" id="PTHR33018:SF34">
    <property type="entry name" value="OS02G0472350 PROTEIN"/>
    <property type="match status" value="1"/>
</dbReference>
<evidence type="ECO:0000313" key="4">
    <source>
        <dbReference type="Proteomes" id="UP001231189"/>
    </source>
</evidence>